<evidence type="ECO:0000313" key="3">
    <source>
        <dbReference type="EMBL" id="NYE82815.1"/>
    </source>
</evidence>
<keyword evidence="1 2" id="KW-0732">Signal</keyword>
<comment type="caution">
    <text evidence="3">The sequence shown here is derived from an EMBL/GenBank/DDBJ whole genome shotgun (WGS) entry which is preliminary data.</text>
</comment>
<dbReference type="Gene3D" id="3.40.190.10">
    <property type="entry name" value="Periplasmic binding protein-like II"/>
    <property type="match status" value="2"/>
</dbReference>
<evidence type="ECO:0000256" key="1">
    <source>
        <dbReference type="ARBA" id="ARBA00022729"/>
    </source>
</evidence>
<reference evidence="3 4" key="1">
    <citation type="submission" date="2020-07" db="EMBL/GenBank/DDBJ databases">
        <title>Genomic Encyclopedia of Type Strains, Phase IV (KMG-V): Genome sequencing to study the core and pangenomes of soil and plant-associated prokaryotes.</title>
        <authorList>
            <person name="Whitman W."/>
        </authorList>
    </citation>
    <scope>NUCLEOTIDE SEQUENCE [LARGE SCALE GENOMIC DNA]</scope>
    <source>
        <strain evidence="3 4">SAS40</strain>
    </source>
</reference>
<dbReference type="EMBL" id="JACBYR010000001">
    <property type="protein sequence ID" value="NYE82815.1"/>
    <property type="molecule type" value="Genomic_DNA"/>
</dbReference>
<accession>A0A7Y9LN06</accession>
<keyword evidence="4" id="KW-1185">Reference proteome</keyword>
<dbReference type="PANTHER" id="PTHR30006">
    <property type="entry name" value="THIAMINE-BINDING PERIPLASMIC PROTEIN-RELATED"/>
    <property type="match status" value="1"/>
</dbReference>
<evidence type="ECO:0000256" key="2">
    <source>
        <dbReference type="SAM" id="SignalP"/>
    </source>
</evidence>
<dbReference type="GO" id="GO:0030288">
    <property type="term" value="C:outer membrane-bounded periplasmic space"/>
    <property type="evidence" value="ECO:0007669"/>
    <property type="project" value="TreeGrafter"/>
</dbReference>
<feature type="chain" id="PRO_5031150923" evidence="2">
    <location>
        <begin position="21"/>
        <end position="440"/>
    </location>
</feature>
<dbReference type="PANTHER" id="PTHR30006:SF25">
    <property type="entry name" value="PHOSPHOGLYCERATE TRANSPORT REGULATORY PROTEIN PGTC"/>
    <property type="match status" value="1"/>
</dbReference>
<dbReference type="Proteomes" id="UP000542125">
    <property type="component" value="Unassembled WGS sequence"/>
</dbReference>
<protein>
    <submittedName>
        <fullName evidence="3">ABC-type Fe3+ transport system substrate-binding protein</fullName>
    </submittedName>
</protein>
<dbReference type="RefSeq" id="WP_179585992.1">
    <property type="nucleotide sequence ID" value="NZ_JACBYR010000001.1"/>
</dbReference>
<dbReference type="Pfam" id="PF13343">
    <property type="entry name" value="SBP_bac_6"/>
    <property type="match status" value="1"/>
</dbReference>
<evidence type="ECO:0000313" key="4">
    <source>
        <dbReference type="Proteomes" id="UP000542125"/>
    </source>
</evidence>
<gene>
    <name evidence="3" type="ORF">FHW18_002086</name>
</gene>
<organism evidence="3 4">
    <name type="scientific">Pigmentiphaga litoralis</name>
    <dbReference type="NCBI Taxonomy" id="516702"/>
    <lineage>
        <taxon>Bacteria</taxon>
        <taxon>Pseudomonadati</taxon>
        <taxon>Pseudomonadota</taxon>
        <taxon>Betaproteobacteria</taxon>
        <taxon>Burkholderiales</taxon>
        <taxon>Alcaligenaceae</taxon>
        <taxon>Pigmentiphaga</taxon>
    </lineage>
</organism>
<dbReference type="SUPFAM" id="SSF53850">
    <property type="entry name" value="Periplasmic binding protein-like II"/>
    <property type="match status" value="1"/>
</dbReference>
<feature type="signal peptide" evidence="2">
    <location>
        <begin position="1"/>
        <end position="20"/>
    </location>
</feature>
<dbReference type="AlphaFoldDB" id="A0A7Y9LN06"/>
<proteinExistence type="predicted"/>
<name>A0A7Y9LN06_9BURK</name>
<sequence>MRIHPLAAALALTLSGLAQAGTVTIVTSFPKELTDTYRKAFEARHPGIKLEVLNKNTKAGISYLRETPAGQRPDVFWVSDPSAFEVLGRDKLLQKAPDARNPKVPAKVGNYPINDPDGLYYGQALSGYGIMTNTRYMQANKLPAPKEWADLTKAVYFGHVAISSPSRSGTTHLTVETILQGEGWDKGWRQLLQIGSNCAAVTDRSFSVPDGVNNGQYGIGMVIDFFGLASRSSGFPVDFVYPSVTAVVPANIGLITGAKNPDEATRFIAYTLSLEGQQLLFDPKVSRMPVLPYADSGLKVPAGYPDIFEIARSAKVQFNAEVSEERYALVTGMFDQMITFRLKELQAASRAIYDAERKLAGKLNAQGNDLLKQARDLAYTPLVSEADIKDPKFLALFRANKQDVAVAKQLTGMEEAWNSKAKANYAQAEGLARQAAALAR</sequence>